<comment type="subunit">
    <text evidence="10 11">Component of the heterotrimeric canonical replication protein A complex (RPA).</text>
</comment>
<dbReference type="Pfam" id="PF08646">
    <property type="entry name" value="Rep_fac-A_C"/>
    <property type="match status" value="1"/>
</dbReference>
<dbReference type="PANTHER" id="PTHR47165">
    <property type="entry name" value="OS03G0429900 PROTEIN"/>
    <property type="match status" value="1"/>
</dbReference>
<dbReference type="GO" id="GO:0006281">
    <property type="term" value="P:DNA repair"/>
    <property type="evidence" value="ECO:0007669"/>
    <property type="project" value="InterPro"/>
</dbReference>
<comment type="function">
    <text evidence="9 11">As part of the heterotrimeric replication protein A complex (RPA/RP-A), binds and stabilizes single-stranded DNA intermediates, that form during DNA replication or upon DNA stress. It prevents their reannealing and in parallel, recruits and activates different proteins and complexes involved in DNA metabolism. Thereby, it plays an essential role both in DNA replication and the cellular response to DNA damage.</text>
</comment>
<dbReference type="CDD" id="cd04477">
    <property type="entry name" value="RPA1N"/>
    <property type="match status" value="1"/>
</dbReference>
<dbReference type="InterPro" id="IPR004591">
    <property type="entry name" value="Rfa1"/>
</dbReference>
<dbReference type="PANTHER" id="PTHR47165:SF4">
    <property type="entry name" value="OS03G0429900 PROTEIN"/>
    <property type="match status" value="1"/>
</dbReference>
<reference evidence="18" key="1">
    <citation type="submission" date="2013-03" db="EMBL/GenBank/DDBJ databases">
        <title>The Genome Sequence of Anopheles dirus WRAIR2.</title>
        <authorList>
            <consortium name="The Broad Institute Genomics Platform"/>
            <person name="Neafsey D.E."/>
            <person name="Walton C."/>
            <person name="Walker B."/>
            <person name="Young S.K."/>
            <person name="Zeng Q."/>
            <person name="Gargeya S."/>
            <person name="Fitzgerald M."/>
            <person name="Haas B."/>
            <person name="Abouelleil A."/>
            <person name="Allen A.W."/>
            <person name="Alvarado L."/>
            <person name="Arachchi H.M."/>
            <person name="Berlin A.M."/>
            <person name="Chapman S.B."/>
            <person name="Gainer-Dewar J."/>
            <person name="Goldberg J."/>
            <person name="Griggs A."/>
            <person name="Gujja S."/>
            <person name="Hansen M."/>
            <person name="Howarth C."/>
            <person name="Imamovic A."/>
            <person name="Ireland A."/>
            <person name="Larimer J."/>
            <person name="McCowan C."/>
            <person name="Murphy C."/>
            <person name="Pearson M."/>
            <person name="Poon T.W."/>
            <person name="Priest M."/>
            <person name="Roberts A."/>
            <person name="Saif S."/>
            <person name="Shea T."/>
            <person name="Sisk P."/>
            <person name="Sykes S."/>
            <person name="Wortman J."/>
            <person name="Nusbaum C."/>
            <person name="Birren B."/>
        </authorList>
    </citation>
    <scope>NUCLEOTIDE SEQUENCE [LARGE SCALE GENOMIC DNA]</scope>
    <source>
        <strain evidence="18">WRAIR2</strain>
    </source>
</reference>
<name>A0A182N5G1_9DIPT</name>
<dbReference type="Gene3D" id="2.40.50.140">
    <property type="entry name" value="Nucleic acid-binding proteins"/>
    <property type="match status" value="4"/>
</dbReference>
<dbReference type="Pfam" id="PF16900">
    <property type="entry name" value="REPA_OB_2"/>
    <property type="match status" value="1"/>
</dbReference>
<feature type="domain" description="OB" evidence="13">
    <location>
        <begin position="189"/>
        <end position="271"/>
    </location>
</feature>
<proteinExistence type="inferred from homology"/>
<evidence type="ECO:0000256" key="10">
    <source>
        <dbReference type="ARBA" id="ARBA00062035"/>
    </source>
</evidence>
<dbReference type="AlphaFoldDB" id="A0A182N5G1"/>
<evidence type="ECO:0000256" key="11">
    <source>
        <dbReference type="RuleBase" id="RU364130"/>
    </source>
</evidence>
<dbReference type="InterPro" id="IPR012340">
    <property type="entry name" value="NA-bd_OB-fold"/>
</dbReference>
<evidence type="ECO:0000256" key="3">
    <source>
        <dbReference type="ARBA" id="ARBA00022705"/>
    </source>
</evidence>
<dbReference type="GO" id="GO:0003677">
    <property type="term" value="F:DNA binding"/>
    <property type="evidence" value="ECO:0007669"/>
    <property type="project" value="UniProtKB-KW"/>
</dbReference>
<dbReference type="GO" id="GO:0006310">
    <property type="term" value="P:DNA recombination"/>
    <property type="evidence" value="ECO:0007669"/>
    <property type="project" value="InterPro"/>
</dbReference>
<dbReference type="Pfam" id="PF01336">
    <property type="entry name" value="tRNA_anti-codon"/>
    <property type="match status" value="1"/>
</dbReference>
<feature type="region of interest" description="Disordered" evidence="12">
    <location>
        <begin position="114"/>
        <end position="177"/>
    </location>
</feature>
<dbReference type="GO" id="GO:0005634">
    <property type="term" value="C:nucleus"/>
    <property type="evidence" value="ECO:0007669"/>
    <property type="project" value="UniProtKB-SubCell"/>
</dbReference>
<protein>
    <recommendedName>
        <fullName evidence="11">Replication protein A subunit</fullName>
    </recommendedName>
</protein>
<reference evidence="17" key="2">
    <citation type="submission" date="2020-05" db="UniProtKB">
        <authorList>
            <consortium name="EnsemblMetazoa"/>
        </authorList>
    </citation>
    <scope>IDENTIFICATION</scope>
    <source>
        <strain evidence="17">WRAIR2</strain>
    </source>
</reference>
<evidence type="ECO:0000256" key="8">
    <source>
        <dbReference type="ARBA" id="ARBA00023242"/>
    </source>
</evidence>
<evidence type="ECO:0000256" key="6">
    <source>
        <dbReference type="ARBA" id="ARBA00022833"/>
    </source>
</evidence>
<dbReference type="Pfam" id="PF04057">
    <property type="entry name" value="Rep-A_N"/>
    <property type="match status" value="1"/>
</dbReference>
<accession>A0A182N5G1</accession>
<keyword evidence="8 11" id="KW-0539">Nucleus</keyword>
<dbReference type="FunFam" id="2.40.50.140:FF:000117">
    <property type="entry name" value="Replication protein A subunit"/>
    <property type="match status" value="1"/>
</dbReference>
<feature type="domain" description="Replication factor A C-terminal" evidence="15">
    <location>
        <begin position="456"/>
        <end position="600"/>
    </location>
</feature>
<sequence length="614" mass="67382">MSSHGLTVGFLAEIMQGNELENPVVQILGSKRIAGSGEQSERFRLLISDGKSLYSYAMLGTQLNDLHRQGKLQEYAIIRIDRYTTSVVNRNEKGEKRVLIIVDVTVLKEGSLVGEKIGNPQPMTDTPSQAAAASGGPDKPAPSRPMDTLGGAGNNAGNRSMSGNSTQNASLTDSLTHPISSLSPYQNKWVIKARVMSKSGIRTWSNAKGEGKLFSMDVMDESGEIRVTAFKEQCDRYYSMIEVDKVYFISKCQLKPANKQYTSLKNDYEMTMTNDTVVQECKETDGSLPEIQYNFVPISQIANMEPNAMIDVIGVCKQAGEVVQFTARTSGRELKKREVTLVDSSNASVELTLWGEDAQNFPASANPVVQLKGARVSEFGGGKTLGLVGGSMMKLNPDSEVGHKVRGWYENGGSDASISSVSARTGAGGGGGFNTEWLTFQEAKDRNLGSGDKPDYFQVKAMIHTIKSANAVYKACPQTDCNKKVIDQENGQFRCEKCNAEFPNFKYRLLVNMLIGDWTSNRWVTVFTELAEEMLGKTSQEIGSSLEFQKEEAEKLFGSISFKSFVFKLRTKVEYFGEQPRNKTSAVSAAPVNHKQYNALLIKSIQELTGVGKN</sequence>
<dbReference type="GO" id="GO:0008270">
    <property type="term" value="F:zinc ion binding"/>
    <property type="evidence" value="ECO:0007669"/>
    <property type="project" value="UniProtKB-KW"/>
</dbReference>
<keyword evidence="7 11" id="KW-0238">DNA-binding</keyword>
<evidence type="ECO:0000256" key="7">
    <source>
        <dbReference type="ARBA" id="ARBA00023125"/>
    </source>
</evidence>
<dbReference type="GO" id="GO:0006260">
    <property type="term" value="P:DNA replication"/>
    <property type="evidence" value="ECO:0007669"/>
    <property type="project" value="UniProtKB-KW"/>
</dbReference>
<evidence type="ECO:0000256" key="2">
    <source>
        <dbReference type="ARBA" id="ARBA00005690"/>
    </source>
</evidence>
<feature type="domain" description="Replication protein A OB" evidence="16">
    <location>
        <begin position="298"/>
        <end position="396"/>
    </location>
</feature>
<dbReference type="FunFam" id="2.40.50.140:FF:000064">
    <property type="entry name" value="Replication protein A subunit"/>
    <property type="match status" value="1"/>
</dbReference>
<dbReference type="SUPFAM" id="SSF50249">
    <property type="entry name" value="Nucleic acid-binding proteins"/>
    <property type="match status" value="4"/>
</dbReference>
<evidence type="ECO:0000256" key="4">
    <source>
        <dbReference type="ARBA" id="ARBA00022723"/>
    </source>
</evidence>
<dbReference type="VEuPathDB" id="VectorBase:ADIR002880"/>
<dbReference type="STRING" id="7168.A0A182N5G1"/>
<evidence type="ECO:0000259" key="15">
    <source>
        <dbReference type="Pfam" id="PF08646"/>
    </source>
</evidence>
<feature type="compositionally biased region" description="Polar residues" evidence="12">
    <location>
        <begin position="121"/>
        <end position="131"/>
    </location>
</feature>
<comment type="similarity">
    <text evidence="2 11">Belongs to the replication factor A protein 1 family.</text>
</comment>
<keyword evidence="18" id="KW-1185">Reference proteome</keyword>
<dbReference type="InterPro" id="IPR004365">
    <property type="entry name" value="NA-bd_OB_tRNA"/>
</dbReference>
<dbReference type="InterPro" id="IPR047192">
    <property type="entry name" value="Euk_RPA1_DBD_C"/>
</dbReference>
<dbReference type="NCBIfam" id="TIGR00617">
    <property type="entry name" value="rpa1"/>
    <property type="match status" value="1"/>
</dbReference>
<keyword evidence="4 11" id="KW-0479">Metal-binding</keyword>
<dbReference type="CDD" id="cd04474">
    <property type="entry name" value="RPA1_DBD_A"/>
    <property type="match status" value="1"/>
</dbReference>
<evidence type="ECO:0000256" key="5">
    <source>
        <dbReference type="ARBA" id="ARBA00022771"/>
    </source>
</evidence>
<dbReference type="InterPro" id="IPR007199">
    <property type="entry name" value="Rep_factor-A_N"/>
</dbReference>
<keyword evidence="6 11" id="KW-0862">Zinc</keyword>
<evidence type="ECO:0000256" key="12">
    <source>
        <dbReference type="SAM" id="MobiDB-lite"/>
    </source>
</evidence>
<keyword evidence="3 11" id="KW-0235">DNA replication</keyword>
<dbReference type="CDD" id="cd04475">
    <property type="entry name" value="RPA1_DBD_B"/>
    <property type="match status" value="1"/>
</dbReference>
<evidence type="ECO:0000259" key="13">
    <source>
        <dbReference type="Pfam" id="PF01336"/>
    </source>
</evidence>
<comment type="subcellular location">
    <subcellularLocation>
        <location evidence="1 11">Nucleus</location>
    </subcellularLocation>
</comment>
<organism evidence="17 18">
    <name type="scientific">Anopheles dirus</name>
    <dbReference type="NCBI Taxonomy" id="7168"/>
    <lineage>
        <taxon>Eukaryota</taxon>
        <taxon>Metazoa</taxon>
        <taxon>Ecdysozoa</taxon>
        <taxon>Arthropoda</taxon>
        <taxon>Hexapoda</taxon>
        <taxon>Insecta</taxon>
        <taxon>Pterygota</taxon>
        <taxon>Neoptera</taxon>
        <taxon>Endopterygota</taxon>
        <taxon>Diptera</taxon>
        <taxon>Nematocera</taxon>
        <taxon>Culicoidea</taxon>
        <taxon>Culicidae</taxon>
        <taxon>Anophelinae</taxon>
        <taxon>Anopheles</taxon>
    </lineage>
</organism>
<dbReference type="FunFam" id="2.40.50.140:FF:000041">
    <property type="entry name" value="Replication protein A subunit"/>
    <property type="match status" value="1"/>
</dbReference>
<dbReference type="CDD" id="cd04476">
    <property type="entry name" value="RPA1_DBD_C"/>
    <property type="match status" value="1"/>
</dbReference>
<dbReference type="EnsemblMetazoa" id="ADIR002880-RA">
    <property type="protein sequence ID" value="ADIR002880-PA"/>
    <property type="gene ID" value="ADIR002880"/>
</dbReference>
<dbReference type="FunFam" id="2.40.50.140:FF:000090">
    <property type="entry name" value="Replication protein A subunit"/>
    <property type="match status" value="1"/>
</dbReference>
<keyword evidence="5 11" id="KW-0863">Zinc-finger</keyword>
<evidence type="ECO:0000256" key="9">
    <source>
        <dbReference type="ARBA" id="ARBA00058595"/>
    </source>
</evidence>
<evidence type="ECO:0000259" key="16">
    <source>
        <dbReference type="Pfam" id="PF16900"/>
    </source>
</evidence>
<evidence type="ECO:0000313" key="18">
    <source>
        <dbReference type="Proteomes" id="UP000075884"/>
    </source>
</evidence>
<evidence type="ECO:0000256" key="1">
    <source>
        <dbReference type="ARBA" id="ARBA00004123"/>
    </source>
</evidence>
<dbReference type="InterPro" id="IPR031657">
    <property type="entry name" value="REPA_OB_2"/>
</dbReference>
<evidence type="ECO:0000259" key="14">
    <source>
        <dbReference type="Pfam" id="PF04057"/>
    </source>
</evidence>
<evidence type="ECO:0000313" key="17">
    <source>
        <dbReference type="EnsemblMetazoa" id="ADIR002880-PA"/>
    </source>
</evidence>
<dbReference type="InterPro" id="IPR013955">
    <property type="entry name" value="Rep_factor-A_C"/>
</dbReference>
<feature type="compositionally biased region" description="Polar residues" evidence="12">
    <location>
        <begin position="155"/>
        <end position="177"/>
    </location>
</feature>
<feature type="domain" description="Replication factor-A protein 1 N-terminal" evidence="14">
    <location>
        <begin position="6"/>
        <end position="108"/>
    </location>
</feature>
<dbReference type="Proteomes" id="UP000075884">
    <property type="component" value="Unassembled WGS sequence"/>
</dbReference>